<dbReference type="PANTHER" id="PTHR24234:SF5">
    <property type="entry name" value="OVARIAN CANCER G-PROTEIN COUPLED RECEPTOR 1"/>
    <property type="match status" value="1"/>
</dbReference>
<feature type="transmembrane region" description="Helical" evidence="13">
    <location>
        <begin position="154"/>
        <end position="174"/>
    </location>
</feature>
<dbReference type="GO" id="GO:0004930">
    <property type="term" value="F:G protein-coupled receptor activity"/>
    <property type="evidence" value="ECO:0007669"/>
    <property type="project" value="UniProtKB-KW"/>
</dbReference>
<evidence type="ECO:0000256" key="11">
    <source>
        <dbReference type="ARBA" id="ARBA00023224"/>
    </source>
</evidence>
<keyword evidence="9 12" id="KW-0675">Receptor</keyword>
<protein>
    <submittedName>
        <fullName evidence="15">G protein-coupled receptor 68</fullName>
    </submittedName>
</protein>
<dbReference type="PROSITE" id="PS00237">
    <property type="entry name" value="G_PROTEIN_RECEP_F1_1"/>
    <property type="match status" value="1"/>
</dbReference>
<dbReference type="Pfam" id="PF00001">
    <property type="entry name" value="7tm_1"/>
    <property type="match status" value="1"/>
</dbReference>
<dbReference type="PROSITE" id="PS50262">
    <property type="entry name" value="G_PROTEIN_RECEP_F1_2"/>
    <property type="match status" value="1"/>
</dbReference>
<evidence type="ECO:0000256" key="1">
    <source>
        <dbReference type="ARBA" id="ARBA00004651"/>
    </source>
</evidence>
<feature type="transmembrane region" description="Helical" evidence="13">
    <location>
        <begin position="73"/>
        <end position="95"/>
    </location>
</feature>
<evidence type="ECO:0000256" key="9">
    <source>
        <dbReference type="ARBA" id="ARBA00023170"/>
    </source>
</evidence>
<dbReference type="Ensembl" id="ENSPKIT00000004682.1">
    <property type="protein sequence ID" value="ENSPKIP00000023983.1"/>
    <property type="gene ID" value="ENSPKIG00000007411.1"/>
</dbReference>
<comment type="subcellular location">
    <subcellularLocation>
        <location evidence="1">Cell membrane</location>
        <topology evidence="1">Multi-pass membrane protein</topology>
    </subcellularLocation>
</comment>
<evidence type="ECO:0000256" key="3">
    <source>
        <dbReference type="ARBA" id="ARBA00022475"/>
    </source>
</evidence>
<comment type="similarity">
    <text evidence="2 12">Belongs to the G-protein coupled receptor 1 family.</text>
</comment>
<dbReference type="GeneTree" id="ENSGT00950000183136"/>
<dbReference type="PRINTS" id="PR01564">
    <property type="entry name" value="OGR1RECEPTOR"/>
</dbReference>
<accession>A0A3B3S0C8</accession>
<keyword evidence="5 13" id="KW-1133">Transmembrane helix</keyword>
<evidence type="ECO:0000256" key="6">
    <source>
        <dbReference type="ARBA" id="ARBA00023040"/>
    </source>
</evidence>
<dbReference type="AlphaFoldDB" id="A0A3B3S0C8"/>
<keyword evidence="11 12" id="KW-0807">Transducer</keyword>
<dbReference type="SUPFAM" id="SSF81321">
    <property type="entry name" value="Family A G protein-coupled receptor-like"/>
    <property type="match status" value="1"/>
</dbReference>
<reference evidence="15" key="2">
    <citation type="submission" date="2025-09" db="UniProtKB">
        <authorList>
            <consortium name="Ensembl"/>
        </authorList>
    </citation>
    <scope>IDENTIFICATION</scope>
</reference>
<evidence type="ECO:0000256" key="13">
    <source>
        <dbReference type="SAM" id="Phobius"/>
    </source>
</evidence>
<evidence type="ECO:0000313" key="16">
    <source>
        <dbReference type="Proteomes" id="UP000261540"/>
    </source>
</evidence>
<evidence type="ECO:0000256" key="5">
    <source>
        <dbReference type="ARBA" id="ARBA00022989"/>
    </source>
</evidence>
<evidence type="ECO:0000313" key="15">
    <source>
        <dbReference type="Ensembl" id="ENSPKIP00000023983.1"/>
    </source>
</evidence>
<keyword evidence="16" id="KW-1185">Reference proteome</keyword>
<dbReference type="PRINTS" id="PR00237">
    <property type="entry name" value="GPCRRHODOPSN"/>
</dbReference>
<dbReference type="InterPro" id="IPR005389">
    <property type="entry name" value="OGR1_rcpt"/>
</dbReference>
<dbReference type="PANTHER" id="PTHR24234">
    <property type="entry name" value="LYSOPHOSPHATIDIC ACID RECEPTOR 5/SPHINGOSYLPHOSPHORYLCHOLINE RECEPTOR"/>
    <property type="match status" value="1"/>
</dbReference>
<dbReference type="InterPro" id="IPR000276">
    <property type="entry name" value="GPCR_Rhodpsn"/>
</dbReference>
<evidence type="ECO:0000256" key="12">
    <source>
        <dbReference type="RuleBase" id="RU000688"/>
    </source>
</evidence>
<dbReference type="Proteomes" id="UP000261540">
    <property type="component" value="Unplaced"/>
</dbReference>
<sequence>MGVLGWLDAGLRHLKKFSMRNTTEDGKIDCEINHMIHQYLFCATYILVLLIGVPTNLYSLYHAWQQTRASNQLGIYLLNLTASDLLYLASLPLWLQYFFQDDNWTYKEWLCKLCGFLLYQNIYISVGFLCCISIDRYLAIVYPLRSRRFRTMRAAMVTSAVIWLKELVVGTVFFQTKELSTDRLNHSICFEHYPIMPWERVINYYRFFVGFLFPLGILSVSCFLVLRVVSKSTGTQDDQKIRIKHLLTGTVVIFLVCFSPYHVILLLRTILEKDCFFISSIFNYYHFSLMLTSFNCLADPVLYCFVSESSRRGVRQTLTTCTEFLTYRRRGNCGISSKSPSSKESGTSFIPLQSKIKEVGRIAENTITVTASLN</sequence>
<dbReference type="Gene3D" id="1.20.1070.10">
    <property type="entry name" value="Rhodopsin 7-helix transmembrane proteins"/>
    <property type="match status" value="1"/>
</dbReference>
<reference evidence="15" key="1">
    <citation type="submission" date="2025-08" db="UniProtKB">
        <authorList>
            <consortium name="Ensembl"/>
        </authorList>
    </citation>
    <scope>IDENTIFICATION</scope>
</reference>
<keyword evidence="3" id="KW-1003">Cell membrane</keyword>
<keyword evidence="4 12" id="KW-0812">Transmembrane</keyword>
<dbReference type="GO" id="GO:0071467">
    <property type="term" value="P:cellular response to pH"/>
    <property type="evidence" value="ECO:0007669"/>
    <property type="project" value="TreeGrafter"/>
</dbReference>
<dbReference type="InterPro" id="IPR017452">
    <property type="entry name" value="GPCR_Rhodpsn_7TM"/>
</dbReference>
<feature type="transmembrane region" description="Helical" evidence="13">
    <location>
        <begin position="204"/>
        <end position="226"/>
    </location>
</feature>
<feature type="transmembrane region" description="Helical" evidence="13">
    <location>
        <begin position="122"/>
        <end position="142"/>
    </location>
</feature>
<feature type="transmembrane region" description="Helical" evidence="13">
    <location>
        <begin position="284"/>
        <end position="306"/>
    </location>
</feature>
<organism evidence="15 16">
    <name type="scientific">Paramormyrops kingsleyae</name>
    <dbReference type="NCBI Taxonomy" id="1676925"/>
    <lineage>
        <taxon>Eukaryota</taxon>
        <taxon>Metazoa</taxon>
        <taxon>Chordata</taxon>
        <taxon>Craniata</taxon>
        <taxon>Vertebrata</taxon>
        <taxon>Euteleostomi</taxon>
        <taxon>Actinopterygii</taxon>
        <taxon>Neopterygii</taxon>
        <taxon>Teleostei</taxon>
        <taxon>Osteoglossocephala</taxon>
        <taxon>Osteoglossomorpha</taxon>
        <taxon>Osteoglossiformes</taxon>
        <taxon>Mormyridae</taxon>
        <taxon>Paramormyrops</taxon>
    </lineage>
</organism>
<evidence type="ECO:0000256" key="4">
    <source>
        <dbReference type="ARBA" id="ARBA00022692"/>
    </source>
</evidence>
<feature type="transmembrane region" description="Helical" evidence="13">
    <location>
        <begin position="246"/>
        <end position="264"/>
    </location>
</feature>
<dbReference type="FunFam" id="1.20.1070.10:FF:000065">
    <property type="entry name" value="G-protein coupled receptor 4"/>
    <property type="match status" value="1"/>
</dbReference>
<dbReference type="GO" id="GO:0005886">
    <property type="term" value="C:plasma membrane"/>
    <property type="evidence" value="ECO:0007669"/>
    <property type="project" value="UniProtKB-SubCell"/>
</dbReference>
<evidence type="ECO:0000256" key="10">
    <source>
        <dbReference type="ARBA" id="ARBA00023180"/>
    </source>
</evidence>
<keyword evidence="8" id="KW-1015">Disulfide bond</keyword>
<keyword evidence="10" id="KW-0325">Glycoprotein</keyword>
<name>A0A3B3S0C8_9TELE</name>
<evidence type="ECO:0000256" key="8">
    <source>
        <dbReference type="ARBA" id="ARBA00023157"/>
    </source>
</evidence>
<evidence type="ECO:0000259" key="14">
    <source>
        <dbReference type="PROSITE" id="PS50262"/>
    </source>
</evidence>
<feature type="transmembrane region" description="Helical" evidence="13">
    <location>
        <begin position="36"/>
        <end position="61"/>
    </location>
</feature>
<evidence type="ECO:0000256" key="2">
    <source>
        <dbReference type="ARBA" id="ARBA00010663"/>
    </source>
</evidence>
<proteinExistence type="inferred from homology"/>
<keyword evidence="6 12" id="KW-0297">G-protein coupled receptor</keyword>
<feature type="domain" description="G-protein coupled receptors family 1 profile" evidence="14">
    <location>
        <begin position="55"/>
        <end position="303"/>
    </location>
</feature>
<evidence type="ECO:0000256" key="7">
    <source>
        <dbReference type="ARBA" id="ARBA00023136"/>
    </source>
</evidence>
<keyword evidence="7 13" id="KW-0472">Membrane</keyword>